<feature type="transmembrane region" description="Helical" evidence="2">
    <location>
        <begin position="253"/>
        <end position="276"/>
    </location>
</feature>
<keyword evidence="2" id="KW-0472">Membrane</keyword>
<evidence type="ECO:0000256" key="2">
    <source>
        <dbReference type="SAM" id="Phobius"/>
    </source>
</evidence>
<evidence type="ECO:0000256" key="1">
    <source>
        <dbReference type="SAM" id="MobiDB-lite"/>
    </source>
</evidence>
<accession>A0A5N5E436</accession>
<sequence length="307" mass="33293">MLQNVVTVGPLLAGTAAFLALILSLTRGTRLNHRERTLRESMGVLEANSIQRASVSELHLQTVAEIVARQASGKWRFWWPWAFLLLVAAAMAEIAFRTTKYVERGGAFGYVSFVSDVGGGDPGFLILPVFILVGSPMVVAAYRHSVFERAAIAHEFYIRGTVRSPASYIQMIGELDQRPSKQDQGDDSGRQATDPSRFGRFKHGMASFLAGVHMVAKFAAPGVSAAVIGVLGGLKIALNQIPWDAQIGVYTTISGGLVIVVLVFTASFLLAINLWMDERAKLLTKFRSGPHPHESAPGPSGWPISYI</sequence>
<proteinExistence type="predicted"/>
<feature type="transmembrane region" description="Helical" evidence="2">
    <location>
        <begin position="6"/>
        <end position="26"/>
    </location>
</feature>
<gene>
    <name evidence="3" type="ORF">BS297_11550</name>
</gene>
<protein>
    <submittedName>
        <fullName evidence="3">Uncharacterized protein</fullName>
    </submittedName>
</protein>
<dbReference type="Proteomes" id="UP000325576">
    <property type="component" value="Unassembled WGS sequence"/>
</dbReference>
<feature type="transmembrane region" description="Helical" evidence="2">
    <location>
        <begin position="77"/>
        <end position="96"/>
    </location>
</feature>
<feature type="transmembrane region" description="Helical" evidence="2">
    <location>
        <begin position="123"/>
        <end position="142"/>
    </location>
</feature>
<keyword evidence="2" id="KW-0812">Transmembrane</keyword>
<feature type="transmembrane region" description="Helical" evidence="2">
    <location>
        <begin position="206"/>
        <end position="233"/>
    </location>
</feature>
<evidence type="ECO:0000313" key="4">
    <source>
        <dbReference type="Proteomes" id="UP000325576"/>
    </source>
</evidence>
<organism evidence="3 4">
    <name type="scientific">Rhodococcus erythropolis</name>
    <name type="common">Arthrobacter picolinophilus</name>
    <dbReference type="NCBI Taxonomy" id="1833"/>
    <lineage>
        <taxon>Bacteria</taxon>
        <taxon>Bacillati</taxon>
        <taxon>Actinomycetota</taxon>
        <taxon>Actinomycetes</taxon>
        <taxon>Mycobacteriales</taxon>
        <taxon>Nocardiaceae</taxon>
        <taxon>Rhodococcus</taxon>
        <taxon>Rhodococcus erythropolis group</taxon>
    </lineage>
</organism>
<dbReference type="AlphaFoldDB" id="A0A5N5E436"/>
<keyword evidence="2" id="KW-1133">Transmembrane helix</keyword>
<dbReference type="EMBL" id="MRBO01000356">
    <property type="protein sequence ID" value="KAB2585198.1"/>
    <property type="molecule type" value="Genomic_DNA"/>
</dbReference>
<evidence type="ECO:0000313" key="3">
    <source>
        <dbReference type="EMBL" id="KAB2585198.1"/>
    </source>
</evidence>
<feature type="compositionally biased region" description="Basic and acidic residues" evidence="1">
    <location>
        <begin position="177"/>
        <end position="189"/>
    </location>
</feature>
<comment type="caution">
    <text evidence="3">The sequence shown here is derived from an EMBL/GenBank/DDBJ whole genome shotgun (WGS) entry which is preliminary data.</text>
</comment>
<reference evidence="3 4" key="1">
    <citation type="journal article" date="2017" name="Poromechanics V (2013)">
        <title>Genomic Characterization of the Arsenic-Tolerant Actinobacterium, &lt;i&gt;Rhodococcus erythropolis&lt;/i&gt; S43.</title>
        <authorList>
            <person name="Retamal-Morales G."/>
            <person name="Mehnert M."/>
            <person name="Schwabe R."/>
            <person name="Tischler D."/>
            <person name="Schloemann M."/>
            <person name="Levican G.J."/>
        </authorList>
    </citation>
    <scope>NUCLEOTIDE SEQUENCE [LARGE SCALE GENOMIC DNA]</scope>
    <source>
        <strain evidence="3 4">S43</strain>
    </source>
</reference>
<name>A0A5N5E436_RHOER</name>
<feature type="region of interest" description="Disordered" evidence="1">
    <location>
        <begin position="287"/>
        <end position="307"/>
    </location>
</feature>
<feature type="region of interest" description="Disordered" evidence="1">
    <location>
        <begin position="177"/>
        <end position="198"/>
    </location>
</feature>